<proteinExistence type="predicted"/>
<feature type="non-terminal residue" evidence="2">
    <location>
        <position position="1"/>
    </location>
</feature>
<dbReference type="Proteomes" id="UP001140091">
    <property type="component" value="Unassembled WGS sequence"/>
</dbReference>
<organism evidence="2 3">
    <name type="scientific">Candolleomyces eurysporus</name>
    <dbReference type="NCBI Taxonomy" id="2828524"/>
    <lineage>
        <taxon>Eukaryota</taxon>
        <taxon>Fungi</taxon>
        <taxon>Dikarya</taxon>
        <taxon>Basidiomycota</taxon>
        <taxon>Agaricomycotina</taxon>
        <taxon>Agaricomycetes</taxon>
        <taxon>Agaricomycetidae</taxon>
        <taxon>Agaricales</taxon>
        <taxon>Agaricineae</taxon>
        <taxon>Psathyrellaceae</taxon>
        <taxon>Candolleomyces</taxon>
    </lineage>
</organism>
<keyword evidence="3" id="KW-1185">Reference proteome</keyword>
<evidence type="ECO:0000256" key="1">
    <source>
        <dbReference type="SAM" id="MobiDB-lite"/>
    </source>
</evidence>
<comment type="caution">
    <text evidence="2">The sequence shown here is derived from an EMBL/GenBank/DDBJ whole genome shotgun (WGS) entry which is preliminary data.</text>
</comment>
<dbReference type="EMBL" id="JANBPK010000781">
    <property type="protein sequence ID" value="KAJ2932105.1"/>
    <property type="molecule type" value="Genomic_DNA"/>
</dbReference>
<reference evidence="2" key="1">
    <citation type="submission" date="2022-06" db="EMBL/GenBank/DDBJ databases">
        <title>Genome Sequence of Candolleomyces eurysporus.</title>
        <authorList>
            <person name="Buettner E."/>
        </authorList>
    </citation>
    <scope>NUCLEOTIDE SEQUENCE</scope>
    <source>
        <strain evidence="2">VTCC 930004</strain>
    </source>
</reference>
<feature type="region of interest" description="Disordered" evidence="1">
    <location>
        <begin position="348"/>
        <end position="367"/>
    </location>
</feature>
<protein>
    <submittedName>
        <fullName evidence="2">Uncharacterized protein</fullName>
    </submittedName>
</protein>
<gene>
    <name evidence="2" type="ORF">H1R20_g5001</name>
</gene>
<name>A0A9W8MHF1_9AGAR</name>
<evidence type="ECO:0000313" key="2">
    <source>
        <dbReference type="EMBL" id="KAJ2932105.1"/>
    </source>
</evidence>
<sequence>MAGRHDENRHPLNIVEQAELQQRFPRAGYWFGMLPTHPDFPNHYQQAQYYPLPYRQDTPGILIQHGQPQVPAPHMPPHLPPPHLPPPHVLHPANNPAELPPPYQAVTGEVVAARREASQISLSIPLNTGVVGGVITYVPLRLPANLPFQDFFSRVCAKMDLDPATAELGYKITGDPVCGAAFRLMDEADLDEAMRKMIEKMRRARTREIVLTLQNLKPATRAAGSSGATAARRRVSSQVAVQEEDDMATSVSFVPQLRELKRRLECNCHIGKYCFISPITGDHQALGHRELTLWAKHILLDPESTNYNRPPSTKMFDHVRSRKKSHQRNKENFHPQIHVHLGSLMQARAPSTATSGLSKEPTGAQEDPFVIDSEVGDVEVKVEEPEHSPDYMKLVGNVGRLNNSVWRF</sequence>
<dbReference type="AlphaFoldDB" id="A0A9W8MHF1"/>
<accession>A0A9W8MHF1</accession>
<dbReference type="OrthoDB" id="3055010at2759"/>
<evidence type="ECO:0000313" key="3">
    <source>
        <dbReference type="Proteomes" id="UP001140091"/>
    </source>
</evidence>